<protein>
    <recommendedName>
        <fullName evidence="4">Lipoprotein LpqS</fullName>
    </recommendedName>
</protein>
<evidence type="ECO:0000256" key="1">
    <source>
        <dbReference type="SAM" id="Phobius"/>
    </source>
</evidence>
<keyword evidence="3" id="KW-1185">Reference proteome</keyword>
<dbReference type="InterPro" id="IPR058714">
    <property type="entry name" value="LpqS"/>
</dbReference>
<dbReference type="AlphaFoldDB" id="A0A849C901"/>
<organism evidence="2 3">
    <name type="scientific">Nocardia uniformis</name>
    <dbReference type="NCBI Taxonomy" id="53432"/>
    <lineage>
        <taxon>Bacteria</taxon>
        <taxon>Bacillati</taxon>
        <taxon>Actinomycetota</taxon>
        <taxon>Actinomycetes</taxon>
        <taxon>Mycobacteriales</taxon>
        <taxon>Nocardiaceae</taxon>
        <taxon>Nocardia</taxon>
    </lineage>
</organism>
<comment type="caution">
    <text evidence="2">The sequence shown here is derived from an EMBL/GenBank/DDBJ whole genome shotgun (WGS) entry which is preliminary data.</text>
</comment>
<sequence>MNLVGRLRYAKSALAVLATALLLTMLADCMLVSSPSHPHATPHSVSALDLVAGPGHPHFFVDRAHCEPSGEHCEKSVLLSQFGGPPYQPTPLLSLLVVLLAAAVLWLIAGGVRGPPTSPAVVSGRLLLTRFCIARR</sequence>
<gene>
    <name evidence="2" type="ORF">HLB23_35680</name>
</gene>
<evidence type="ECO:0000313" key="2">
    <source>
        <dbReference type="EMBL" id="NNH75134.1"/>
    </source>
</evidence>
<keyword evidence="1" id="KW-0812">Transmembrane</keyword>
<keyword evidence="1" id="KW-0472">Membrane</keyword>
<dbReference type="EMBL" id="JABELX010000019">
    <property type="protein sequence ID" value="NNH75134.1"/>
    <property type="molecule type" value="Genomic_DNA"/>
</dbReference>
<evidence type="ECO:0008006" key="4">
    <source>
        <dbReference type="Google" id="ProtNLM"/>
    </source>
</evidence>
<feature type="transmembrane region" description="Helical" evidence="1">
    <location>
        <begin position="92"/>
        <end position="109"/>
    </location>
</feature>
<name>A0A849C901_9NOCA</name>
<evidence type="ECO:0000313" key="3">
    <source>
        <dbReference type="Proteomes" id="UP000586827"/>
    </source>
</evidence>
<proteinExistence type="predicted"/>
<keyword evidence="1" id="KW-1133">Transmembrane helix</keyword>
<reference evidence="2 3" key="1">
    <citation type="submission" date="2020-05" db="EMBL/GenBank/DDBJ databases">
        <title>MicrobeNet Type strains.</title>
        <authorList>
            <person name="Nicholson A.C."/>
        </authorList>
    </citation>
    <scope>NUCLEOTIDE SEQUENCE [LARGE SCALE GENOMIC DNA]</scope>
    <source>
        <strain evidence="2 3">JCM 3224</strain>
    </source>
</reference>
<accession>A0A849C901</accession>
<dbReference type="RefSeq" id="WP_170264354.1">
    <property type="nucleotide sequence ID" value="NZ_JABELX010000019.1"/>
</dbReference>
<dbReference type="Pfam" id="PF26327">
    <property type="entry name" value="LpqS"/>
    <property type="match status" value="1"/>
</dbReference>
<dbReference type="Proteomes" id="UP000586827">
    <property type="component" value="Unassembled WGS sequence"/>
</dbReference>